<dbReference type="EMBL" id="CP002209">
    <property type="protein sequence ID" value="ADN75478.1"/>
    <property type="molecule type" value="Genomic_DNA"/>
</dbReference>
<dbReference type="SMART" id="SM00421">
    <property type="entry name" value="HTH_LUXR"/>
    <property type="match status" value="1"/>
</dbReference>
<dbReference type="Pfam" id="PF00196">
    <property type="entry name" value="GerE"/>
    <property type="match status" value="1"/>
</dbReference>
<protein>
    <submittedName>
        <fullName evidence="2">Transcriptional regulator, LuxR family</fullName>
    </submittedName>
</protein>
<dbReference type="GO" id="GO:0006355">
    <property type="term" value="P:regulation of DNA-templated transcription"/>
    <property type="evidence" value="ECO:0007669"/>
    <property type="project" value="InterPro"/>
</dbReference>
<dbReference type="eggNOG" id="COG2771">
    <property type="taxonomic scope" value="Bacteria"/>
</dbReference>
<dbReference type="InterPro" id="IPR036388">
    <property type="entry name" value="WH-like_DNA-bd_sf"/>
</dbReference>
<dbReference type="KEGG" id="fbl:Fbal_1269"/>
<dbReference type="InterPro" id="IPR000792">
    <property type="entry name" value="Tscrpt_reg_LuxR_C"/>
</dbReference>
<organism evidence="2 3">
    <name type="scientific">Ferrimonas balearica (strain DSM 9799 / CCM 4581 / KCTC 23876 / PAT)</name>
    <dbReference type="NCBI Taxonomy" id="550540"/>
    <lineage>
        <taxon>Bacteria</taxon>
        <taxon>Pseudomonadati</taxon>
        <taxon>Pseudomonadota</taxon>
        <taxon>Gammaproteobacteria</taxon>
        <taxon>Alteromonadales</taxon>
        <taxon>Ferrimonadaceae</taxon>
        <taxon>Ferrimonas</taxon>
    </lineage>
</organism>
<dbReference type="GeneID" id="67181498"/>
<gene>
    <name evidence="2" type="ordered locus">Fbal_1269</name>
</gene>
<dbReference type="Proteomes" id="UP000006683">
    <property type="component" value="Chromosome"/>
</dbReference>
<dbReference type="HOGENOM" id="CLU_1114978_0_0_6"/>
<dbReference type="PRINTS" id="PR00038">
    <property type="entry name" value="HTHLUXR"/>
</dbReference>
<dbReference type="AlphaFoldDB" id="E1SLA0"/>
<sequence>MRWHGLAHWAEQLIHIRHPLQMHQALQGLLPLLEADGFWLFLDDAASEQHHQFSAGLSPDAHRFMAAQQSQDLYLQRYLAEGLSGQCVKLQSLLRRDELERVQFLSRFQPHFAFPHSLGLILPLGRDRRLGLSCHRRKAPFHSESEHTLSAVGAMLVPWAQLWLGPSTPCQCGLTLAETQVMDLLLQGLDGSEIAQRRGVSKETVKSQIKSLLHKTDCRHQNQLISKMHRQTAWEI</sequence>
<evidence type="ECO:0000259" key="1">
    <source>
        <dbReference type="SMART" id="SM00421"/>
    </source>
</evidence>
<evidence type="ECO:0000313" key="3">
    <source>
        <dbReference type="Proteomes" id="UP000006683"/>
    </source>
</evidence>
<accession>E1SLA0</accession>
<dbReference type="InterPro" id="IPR016032">
    <property type="entry name" value="Sig_transdc_resp-reg_C-effctor"/>
</dbReference>
<dbReference type="SUPFAM" id="SSF46894">
    <property type="entry name" value="C-terminal effector domain of the bipartite response regulators"/>
    <property type="match status" value="1"/>
</dbReference>
<dbReference type="GO" id="GO:0003677">
    <property type="term" value="F:DNA binding"/>
    <property type="evidence" value="ECO:0007669"/>
    <property type="project" value="InterPro"/>
</dbReference>
<dbReference type="CDD" id="cd06170">
    <property type="entry name" value="LuxR_C_like"/>
    <property type="match status" value="1"/>
</dbReference>
<name>E1SLA0_FERBD</name>
<feature type="domain" description="HTH luxR-type" evidence="1">
    <location>
        <begin position="171"/>
        <end position="228"/>
    </location>
</feature>
<keyword evidence="3" id="KW-1185">Reference proteome</keyword>
<dbReference type="OrthoDB" id="1523999at2"/>
<dbReference type="RefSeq" id="WP_013344784.1">
    <property type="nucleotide sequence ID" value="NC_014541.1"/>
</dbReference>
<evidence type="ECO:0000313" key="2">
    <source>
        <dbReference type="EMBL" id="ADN75478.1"/>
    </source>
</evidence>
<dbReference type="Gene3D" id="1.10.10.10">
    <property type="entry name" value="Winged helix-like DNA-binding domain superfamily/Winged helix DNA-binding domain"/>
    <property type="match status" value="1"/>
</dbReference>
<reference evidence="2 3" key="1">
    <citation type="journal article" date="2010" name="Stand. Genomic Sci.">
        <title>Complete genome sequence of Ferrimonas balearica type strain (PAT).</title>
        <authorList>
            <person name="Nolan M."/>
            <person name="Sikorski J."/>
            <person name="Davenport K."/>
            <person name="Lucas S."/>
            <person name="Glavina Del Rio T."/>
            <person name="Tice H."/>
            <person name="Cheng J."/>
            <person name="Goodwin L."/>
            <person name="Pitluck S."/>
            <person name="Liolios K."/>
            <person name="Ivanova N."/>
            <person name="Mavromatis K."/>
            <person name="Ovchinnikova G."/>
            <person name="Pati A."/>
            <person name="Chen A."/>
            <person name="Palaniappan K."/>
            <person name="Land M."/>
            <person name="Hauser L."/>
            <person name="Chang Y."/>
            <person name="Jeffries C."/>
            <person name="Tapia R."/>
            <person name="Brettin T."/>
            <person name="Detter J."/>
            <person name="Han C."/>
            <person name="Yasawong M."/>
            <person name="Rohde M."/>
            <person name="Tindall B."/>
            <person name="Goker M."/>
            <person name="Woyke T."/>
            <person name="Bristow J."/>
            <person name="Eisen J."/>
            <person name="Markowitz V."/>
            <person name="Hugenholtz P."/>
            <person name="Kyrpides N."/>
            <person name="Klenk H."/>
            <person name="Lapidus A."/>
        </authorList>
    </citation>
    <scope>NUCLEOTIDE SEQUENCE [LARGE SCALE GENOMIC DNA]</scope>
    <source>
        <strain evidence="3">DSM 9799 / CCM 4581 / KCTC 23876 / PAT</strain>
    </source>
</reference>
<proteinExistence type="predicted"/>